<name>A0A2J6S5K0_HYAVF</name>
<keyword evidence="3" id="KW-1185">Reference proteome</keyword>
<dbReference type="InterPro" id="IPR052895">
    <property type="entry name" value="HetReg/Transcr_Mod"/>
</dbReference>
<dbReference type="EMBL" id="KZ613939">
    <property type="protein sequence ID" value="PMD46045.1"/>
    <property type="molecule type" value="Genomic_DNA"/>
</dbReference>
<dbReference type="PANTHER" id="PTHR24148">
    <property type="entry name" value="ANKYRIN REPEAT DOMAIN-CONTAINING PROTEIN 39 HOMOLOG-RELATED"/>
    <property type="match status" value="1"/>
</dbReference>
<dbReference type="Pfam" id="PF06985">
    <property type="entry name" value="HET"/>
    <property type="match status" value="1"/>
</dbReference>
<protein>
    <submittedName>
        <fullName evidence="2">HET-domain-containing protein</fullName>
    </submittedName>
</protein>
<gene>
    <name evidence="2" type="ORF">L207DRAFT_479624</name>
</gene>
<sequence length="546" mass="60938">MSQFNYAESCFHSQTQIRLLTLLPPRQLSPENLDQPAISISTSLEAVNWKDKPPYVALSYTWGDPTLLKTVLVNGQTLEITVNLHEALRQLQTDQPVRLWVDAICINQKDDSEKNDQVKQMKEIYKDATAVFAWLGPAADDSDVAMGAIEQIGEAALTAGMSNLSREVMLKLWDPDPEGALDGVRKPLLDLSKSINLDFPLAAIKSFSERNYWNRTWIAQEFSVASNLILLSLMSKSAQATNPRDKIYGLLGLAPDAPELAIEVDYGRKVDQVFTDTAKALLQHNFTDVLSWCRFPKLQPDLPSWVPDFNAALPTPLASYKCRAPPWKPLFSASGSSKVNISNDNNTTNTRLLTISGLTVDTIEELGTPYKVGDNETASMNIFFHEVAECCNRAEKLQCPVSTDPQFWEEAFWRVPCADQQRHEYVHRRATLEAQDGLLEILNRIGGELSGYRDEVRAAAWQRYYLAMQCLYDFRPFFSKKGYIGLAPEFAAPGDTICVILGAIAPYVLRKVSGGGFELVGEAYVHGIMDGEAMDMGLDEEEFCLS</sequence>
<dbReference type="Proteomes" id="UP000235786">
    <property type="component" value="Unassembled WGS sequence"/>
</dbReference>
<reference evidence="2 3" key="1">
    <citation type="submission" date="2016-04" db="EMBL/GenBank/DDBJ databases">
        <title>A degradative enzymes factory behind the ericoid mycorrhizal symbiosis.</title>
        <authorList>
            <consortium name="DOE Joint Genome Institute"/>
            <person name="Martino E."/>
            <person name="Morin E."/>
            <person name="Grelet G."/>
            <person name="Kuo A."/>
            <person name="Kohler A."/>
            <person name="Daghino S."/>
            <person name="Barry K."/>
            <person name="Choi C."/>
            <person name="Cichocki N."/>
            <person name="Clum A."/>
            <person name="Copeland A."/>
            <person name="Hainaut M."/>
            <person name="Haridas S."/>
            <person name="Labutti K."/>
            <person name="Lindquist E."/>
            <person name="Lipzen A."/>
            <person name="Khouja H.-R."/>
            <person name="Murat C."/>
            <person name="Ohm R."/>
            <person name="Olson A."/>
            <person name="Spatafora J."/>
            <person name="Veneault-Fourrey C."/>
            <person name="Henrissat B."/>
            <person name="Grigoriev I."/>
            <person name="Martin F."/>
            <person name="Perotto S."/>
        </authorList>
    </citation>
    <scope>NUCLEOTIDE SEQUENCE [LARGE SCALE GENOMIC DNA]</scope>
    <source>
        <strain evidence="2 3">F</strain>
    </source>
</reference>
<proteinExistence type="predicted"/>
<accession>A0A2J6S5K0</accession>
<dbReference type="PANTHER" id="PTHR24148:SF77">
    <property type="entry name" value="HETEROKARYON INCOMPATIBILITY DOMAIN-CONTAINING PROTEIN"/>
    <property type="match status" value="1"/>
</dbReference>
<dbReference type="AlphaFoldDB" id="A0A2J6S5K0"/>
<dbReference type="InterPro" id="IPR010730">
    <property type="entry name" value="HET"/>
</dbReference>
<evidence type="ECO:0000313" key="3">
    <source>
        <dbReference type="Proteomes" id="UP000235786"/>
    </source>
</evidence>
<dbReference type="Pfam" id="PF26639">
    <property type="entry name" value="Het-6_barrel"/>
    <property type="match status" value="1"/>
</dbReference>
<organism evidence="2 3">
    <name type="scientific">Hyaloscypha variabilis (strain UAMH 11265 / GT02V1 / F)</name>
    <name type="common">Meliniomyces variabilis</name>
    <dbReference type="NCBI Taxonomy" id="1149755"/>
    <lineage>
        <taxon>Eukaryota</taxon>
        <taxon>Fungi</taxon>
        <taxon>Dikarya</taxon>
        <taxon>Ascomycota</taxon>
        <taxon>Pezizomycotina</taxon>
        <taxon>Leotiomycetes</taxon>
        <taxon>Helotiales</taxon>
        <taxon>Hyaloscyphaceae</taxon>
        <taxon>Hyaloscypha</taxon>
        <taxon>Hyaloscypha variabilis</taxon>
    </lineage>
</organism>
<evidence type="ECO:0000313" key="2">
    <source>
        <dbReference type="EMBL" id="PMD46045.1"/>
    </source>
</evidence>
<feature type="domain" description="Heterokaryon incompatibility" evidence="1">
    <location>
        <begin position="55"/>
        <end position="221"/>
    </location>
</feature>
<dbReference type="OrthoDB" id="2157530at2759"/>
<evidence type="ECO:0000259" key="1">
    <source>
        <dbReference type="Pfam" id="PF06985"/>
    </source>
</evidence>